<reference evidence="1 2" key="1">
    <citation type="submission" date="2019-03" db="EMBL/GenBank/DDBJ databases">
        <title>First draft genome of Liparis tanakae, snailfish: a comprehensive survey of snailfish specific genes.</title>
        <authorList>
            <person name="Kim W."/>
            <person name="Song I."/>
            <person name="Jeong J.-H."/>
            <person name="Kim D."/>
            <person name="Kim S."/>
            <person name="Ryu S."/>
            <person name="Song J.Y."/>
            <person name="Lee S.K."/>
        </authorList>
    </citation>
    <scope>NUCLEOTIDE SEQUENCE [LARGE SCALE GENOMIC DNA]</scope>
    <source>
        <tissue evidence="1">Muscle</tissue>
    </source>
</reference>
<dbReference type="Proteomes" id="UP000314294">
    <property type="component" value="Unassembled WGS sequence"/>
</dbReference>
<evidence type="ECO:0000313" key="2">
    <source>
        <dbReference type="Proteomes" id="UP000314294"/>
    </source>
</evidence>
<evidence type="ECO:0000313" key="1">
    <source>
        <dbReference type="EMBL" id="TNN71053.1"/>
    </source>
</evidence>
<organism evidence="1 2">
    <name type="scientific">Liparis tanakae</name>
    <name type="common">Tanaka's snailfish</name>
    <dbReference type="NCBI Taxonomy" id="230148"/>
    <lineage>
        <taxon>Eukaryota</taxon>
        <taxon>Metazoa</taxon>
        <taxon>Chordata</taxon>
        <taxon>Craniata</taxon>
        <taxon>Vertebrata</taxon>
        <taxon>Euteleostomi</taxon>
        <taxon>Actinopterygii</taxon>
        <taxon>Neopterygii</taxon>
        <taxon>Teleostei</taxon>
        <taxon>Neoteleostei</taxon>
        <taxon>Acanthomorphata</taxon>
        <taxon>Eupercaria</taxon>
        <taxon>Perciformes</taxon>
        <taxon>Cottioidei</taxon>
        <taxon>Cottales</taxon>
        <taxon>Liparidae</taxon>
        <taxon>Liparis</taxon>
    </lineage>
</organism>
<dbReference type="AlphaFoldDB" id="A0A4Z2I1F4"/>
<name>A0A4Z2I1F4_9TELE</name>
<keyword evidence="2" id="KW-1185">Reference proteome</keyword>
<protein>
    <submittedName>
        <fullName evidence="1">Uncharacterized protein</fullName>
    </submittedName>
</protein>
<dbReference type="EMBL" id="SRLO01000155">
    <property type="protein sequence ID" value="TNN71053.1"/>
    <property type="molecule type" value="Genomic_DNA"/>
</dbReference>
<sequence length="62" mass="7054">MLPVSMFMDLQKATDTAEWWRTYPTRLTASSSLRSTSPRTRNQPSSLFLGNRGAWALLSCFL</sequence>
<gene>
    <name evidence="1" type="ORF">EYF80_018714</name>
</gene>
<proteinExistence type="predicted"/>
<accession>A0A4Z2I1F4</accession>
<comment type="caution">
    <text evidence="1">The sequence shown here is derived from an EMBL/GenBank/DDBJ whole genome shotgun (WGS) entry which is preliminary data.</text>
</comment>